<dbReference type="SMART" id="SM00829">
    <property type="entry name" value="PKS_ER"/>
    <property type="match status" value="1"/>
</dbReference>
<dbReference type="InterPro" id="IPR013149">
    <property type="entry name" value="ADH-like_C"/>
</dbReference>
<comment type="caution">
    <text evidence="3">The sequence shown here is derived from an EMBL/GenBank/DDBJ whole genome shotgun (WGS) entry which is preliminary data.</text>
</comment>
<name>A0A4S4M2Z8_9AGAM</name>
<dbReference type="SUPFAM" id="SSF51735">
    <property type="entry name" value="NAD(P)-binding Rossmann-fold domains"/>
    <property type="match status" value="1"/>
</dbReference>
<keyword evidence="4" id="KW-1185">Reference proteome</keyword>
<dbReference type="SUPFAM" id="SSF50129">
    <property type="entry name" value="GroES-like"/>
    <property type="match status" value="1"/>
</dbReference>
<dbReference type="AlphaFoldDB" id="A0A4S4M2Z8"/>
<dbReference type="PANTHER" id="PTHR43205">
    <property type="entry name" value="PROSTAGLANDIN REDUCTASE"/>
    <property type="match status" value="1"/>
</dbReference>
<dbReference type="InterPro" id="IPR036322">
    <property type="entry name" value="WD40_repeat_dom_sf"/>
</dbReference>
<evidence type="ECO:0000259" key="2">
    <source>
        <dbReference type="PROSITE" id="PS50181"/>
    </source>
</evidence>
<evidence type="ECO:0000313" key="4">
    <source>
        <dbReference type="Proteomes" id="UP000310158"/>
    </source>
</evidence>
<dbReference type="InterPro" id="IPR041694">
    <property type="entry name" value="ADH_N_2"/>
</dbReference>
<dbReference type="SUPFAM" id="SSF50978">
    <property type="entry name" value="WD40 repeat-like"/>
    <property type="match status" value="1"/>
</dbReference>
<dbReference type="InterPro" id="IPR036291">
    <property type="entry name" value="NAD(P)-bd_dom_sf"/>
</dbReference>
<dbReference type="CDD" id="cd05288">
    <property type="entry name" value="PGDH"/>
    <property type="match status" value="1"/>
</dbReference>
<sequence length="858" mass="96814">MLQRLPPELIFETLAYLPLPAIISLCLVSRQWSELIETNETMIYRNTAFLHRFISSSNCPLLEAVNGLHGTLWKGVDSWKDFCTRNYQLQKNWMGQGNCAVRLLSSAGKDIHRIKVDEKEQICITTHHRGGITVMHLFPDVVLWSLPPFYARPNAHCEYDNGFLVFDRPWQSKEIWRLVGDSDETEVAAAAPPDDWQKRIYAYSKTQHRQYHSRGHFRPWGLITYHEPTLAYRFVYPILLSAGRLHAYLYDVRSGELAQTIDEVITTDMQIEYVDLSERHVFVCHRKGVRVFSREDGTLVMELSENDREQCMHMTIEDPPPSARGPVTMLPVVLRENSASTFPVEPFEGFVAVHVSADGRDLAVLCRTYVMLIKDFERIIRGVASLADAAVDVKFGQGLGLYHAFEHGRVGIATVDIRLFPLRYLSSRLTAINFMQTEGFYVFILDGSYYGLCPAPFPPLEQDGFDDDFSCLQMTDRRIFCTWNSSLAPPGLALYEGSEDIRPKRDEDAEPPLEMEIPGDFGRTIYKELPLGYPEPGKTTVHDVSKTIDLENQPLNGGFLVKTLVLSIDPYLRGKMRDPKIPGYVPAFIIGEPLYNFGVGVVLRSEHAGLRKGDHVYGILPFEEYFIRDDPSQLQVIANKEGLPWSVYIGTLGMPGQTAYMGWNEFAKAKKGETVFVTAASGPVGSFVVQIAKLGGLKVIASAGSDEKVAFVRSIGADVVFNYKTESTENVLRREGGIDIYWDNVGGETLDLAFAYAHVHARFIECGMISGYNDRQGYTFKNISQIFAKELSLNGFLYMTYAAKYKTQFFVEAPRWVREGKVKILEDVVRGLEQAGQAVLDVQKGRNKGKKVVLVAEE</sequence>
<dbReference type="InterPro" id="IPR045010">
    <property type="entry name" value="MDR_fam"/>
</dbReference>
<organism evidence="3 4">
    <name type="scientific">Bondarzewia mesenterica</name>
    <dbReference type="NCBI Taxonomy" id="1095465"/>
    <lineage>
        <taxon>Eukaryota</taxon>
        <taxon>Fungi</taxon>
        <taxon>Dikarya</taxon>
        <taxon>Basidiomycota</taxon>
        <taxon>Agaricomycotina</taxon>
        <taxon>Agaricomycetes</taxon>
        <taxon>Russulales</taxon>
        <taxon>Bondarzewiaceae</taxon>
        <taxon>Bondarzewia</taxon>
    </lineage>
</organism>
<keyword evidence="1" id="KW-0560">Oxidoreductase</keyword>
<dbReference type="FunFam" id="3.40.50.720:FF:000121">
    <property type="entry name" value="Prostaglandin reductase 2"/>
    <property type="match status" value="1"/>
</dbReference>
<reference evidence="3 4" key="1">
    <citation type="submission" date="2019-02" db="EMBL/GenBank/DDBJ databases">
        <title>Genome sequencing of the rare red list fungi Bondarzewia mesenterica.</title>
        <authorList>
            <person name="Buettner E."/>
            <person name="Kellner H."/>
        </authorList>
    </citation>
    <scope>NUCLEOTIDE SEQUENCE [LARGE SCALE GENOMIC DNA]</scope>
    <source>
        <strain evidence="3 4">DSM 108281</strain>
    </source>
</reference>
<dbReference type="Pfam" id="PF00107">
    <property type="entry name" value="ADH_zinc_N"/>
    <property type="match status" value="1"/>
</dbReference>
<dbReference type="CDD" id="cd09917">
    <property type="entry name" value="F-box_SF"/>
    <property type="match status" value="1"/>
</dbReference>
<dbReference type="Gene3D" id="1.20.1280.50">
    <property type="match status" value="1"/>
</dbReference>
<dbReference type="InterPro" id="IPR011032">
    <property type="entry name" value="GroES-like_sf"/>
</dbReference>
<evidence type="ECO:0000256" key="1">
    <source>
        <dbReference type="ARBA" id="ARBA00023002"/>
    </source>
</evidence>
<protein>
    <recommendedName>
        <fullName evidence="2">F-box domain-containing protein</fullName>
    </recommendedName>
</protein>
<feature type="domain" description="F-box" evidence="2">
    <location>
        <begin position="1"/>
        <end position="47"/>
    </location>
</feature>
<dbReference type="SMART" id="SM00256">
    <property type="entry name" value="FBOX"/>
    <property type="match status" value="1"/>
</dbReference>
<gene>
    <name evidence="3" type="ORF">EW146_g3597</name>
</gene>
<dbReference type="PROSITE" id="PS50181">
    <property type="entry name" value="FBOX"/>
    <property type="match status" value="1"/>
</dbReference>
<dbReference type="InterPro" id="IPR001810">
    <property type="entry name" value="F-box_dom"/>
</dbReference>
<dbReference type="EMBL" id="SGPL01000123">
    <property type="protein sequence ID" value="THH17170.1"/>
    <property type="molecule type" value="Genomic_DNA"/>
</dbReference>
<dbReference type="Gene3D" id="3.40.50.720">
    <property type="entry name" value="NAD(P)-binding Rossmann-like Domain"/>
    <property type="match status" value="1"/>
</dbReference>
<dbReference type="Proteomes" id="UP000310158">
    <property type="component" value="Unassembled WGS sequence"/>
</dbReference>
<proteinExistence type="predicted"/>
<dbReference type="Gene3D" id="3.90.180.10">
    <property type="entry name" value="Medium-chain alcohol dehydrogenases, catalytic domain"/>
    <property type="match status" value="1"/>
</dbReference>
<dbReference type="GO" id="GO:0016628">
    <property type="term" value="F:oxidoreductase activity, acting on the CH-CH group of donors, NAD or NADP as acceptor"/>
    <property type="evidence" value="ECO:0007669"/>
    <property type="project" value="InterPro"/>
</dbReference>
<dbReference type="SUPFAM" id="SSF81383">
    <property type="entry name" value="F-box domain"/>
    <property type="match status" value="1"/>
</dbReference>
<dbReference type="InterPro" id="IPR036047">
    <property type="entry name" value="F-box-like_dom_sf"/>
</dbReference>
<dbReference type="PANTHER" id="PTHR43205:SF7">
    <property type="entry name" value="PROSTAGLANDIN REDUCTASE 1"/>
    <property type="match status" value="1"/>
</dbReference>
<evidence type="ECO:0000313" key="3">
    <source>
        <dbReference type="EMBL" id="THH17170.1"/>
    </source>
</evidence>
<dbReference type="OrthoDB" id="809632at2759"/>
<accession>A0A4S4M2Z8</accession>
<dbReference type="Pfam" id="PF00646">
    <property type="entry name" value="F-box"/>
    <property type="match status" value="1"/>
</dbReference>
<dbReference type="Pfam" id="PF16884">
    <property type="entry name" value="ADH_N_2"/>
    <property type="match status" value="1"/>
</dbReference>
<dbReference type="InterPro" id="IPR020843">
    <property type="entry name" value="ER"/>
</dbReference>